<dbReference type="RefSeq" id="WP_166148063.1">
    <property type="nucleotide sequence ID" value="NZ_JAAOIW010000002.1"/>
</dbReference>
<dbReference type="PANTHER" id="PTHR43649">
    <property type="entry name" value="ARABINOSE-BINDING PROTEIN-RELATED"/>
    <property type="match status" value="1"/>
</dbReference>
<evidence type="ECO:0000313" key="8">
    <source>
        <dbReference type="Proteomes" id="UP001165962"/>
    </source>
</evidence>
<dbReference type="PANTHER" id="PTHR43649:SF31">
    <property type="entry name" value="SN-GLYCEROL-3-PHOSPHATE-BINDING PERIPLASMIC PROTEIN UGPB"/>
    <property type="match status" value="1"/>
</dbReference>
<comment type="similarity">
    <text evidence="2">Belongs to the bacterial solute-binding protein 1 family.</text>
</comment>
<evidence type="ECO:0000256" key="4">
    <source>
        <dbReference type="ARBA" id="ARBA00022729"/>
    </source>
</evidence>
<dbReference type="InterPro" id="IPR006059">
    <property type="entry name" value="SBP"/>
</dbReference>
<organism evidence="7 8">
    <name type="scientific">Paenibacillus agricola</name>
    <dbReference type="NCBI Taxonomy" id="2716264"/>
    <lineage>
        <taxon>Bacteria</taxon>
        <taxon>Bacillati</taxon>
        <taxon>Bacillota</taxon>
        <taxon>Bacilli</taxon>
        <taxon>Bacillales</taxon>
        <taxon>Paenibacillaceae</taxon>
        <taxon>Paenibacillus</taxon>
    </lineage>
</organism>
<comment type="caution">
    <text evidence="7">The sequence shown here is derived from an EMBL/GenBank/DDBJ whole genome shotgun (WGS) entry which is preliminary data.</text>
</comment>
<comment type="subcellular location">
    <subcellularLocation>
        <location evidence="1">Cell envelope</location>
    </subcellularLocation>
</comment>
<dbReference type="Gene3D" id="3.40.190.10">
    <property type="entry name" value="Periplasmic binding protein-like II"/>
    <property type="match status" value="2"/>
</dbReference>
<feature type="chain" id="PRO_5047229250" evidence="6">
    <location>
        <begin position="21"/>
        <end position="565"/>
    </location>
</feature>
<reference evidence="7" key="1">
    <citation type="submission" date="2020-03" db="EMBL/GenBank/DDBJ databases">
        <title>Draft sequencing of Paenibacilllus sp. S3N08.</title>
        <authorList>
            <person name="Kim D.-U."/>
        </authorList>
    </citation>
    <scope>NUCLEOTIDE SEQUENCE</scope>
    <source>
        <strain evidence="7">S3N08</strain>
    </source>
</reference>
<dbReference type="EMBL" id="JAAOIW010000002">
    <property type="protein sequence ID" value="NHN29787.1"/>
    <property type="molecule type" value="Genomic_DNA"/>
</dbReference>
<keyword evidence="3" id="KW-0813">Transport</keyword>
<accession>A0ABX0J4N6</accession>
<dbReference type="InterPro" id="IPR050490">
    <property type="entry name" value="Bact_solute-bd_prot1"/>
</dbReference>
<evidence type="ECO:0000256" key="2">
    <source>
        <dbReference type="ARBA" id="ARBA00008520"/>
    </source>
</evidence>
<feature type="signal peptide" evidence="6">
    <location>
        <begin position="1"/>
        <end position="20"/>
    </location>
</feature>
<dbReference type="Pfam" id="PF01547">
    <property type="entry name" value="SBP_bac_1"/>
    <property type="match status" value="1"/>
</dbReference>
<protein>
    <submittedName>
        <fullName evidence="7">Extracellular solute-binding protein</fullName>
    </submittedName>
</protein>
<feature type="compositionally biased region" description="Polar residues" evidence="5">
    <location>
        <begin position="32"/>
        <end position="42"/>
    </location>
</feature>
<dbReference type="PROSITE" id="PS51257">
    <property type="entry name" value="PROKAR_LIPOPROTEIN"/>
    <property type="match status" value="1"/>
</dbReference>
<evidence type="ECO:0000313" key="7">
    <source>
        <dbReference type="EMBL" id="NHN29787.1"/>
    </source>
</evidence>
<keyword evidence="4 6" id="KW-0732">Signal</keyword>
<evidence type="ECO:0000256" key="3">
    <source>
        <dbReference type="ARBA" id="ARBA00022448"/>
    </source>
</evidence>
<evidence type="ECO:0000256" key="5">
    <source>
        <dbReference type="SAM" id="MobiDB-lite"/>
    </source>
</evidence>
<evidence type="ECO:0000256" key="1">
    <source>
        <dbReference type="ARBA" id="ARBA00004196"/>
    </source>
</evidence>
<gene>
    <name evidence="7" type="ORF">G9U52_08050</name>
</gene>
<keyword evidence="8" id="KW-1185">Reference proteome</keyword>
<name>A0ABX0J4N6_9BACL</name>
<sequence>MNRKLGLGMTLGLVALGATIAGCSSDNKEGAATNSATENKPSTTAPTTTPTPAKRGDISVTMYDRGSVPASEGNYEDNRWTKWINQNGPANVKFVPILRSDSTKKLNVLFASGSAPDIINEYNTPFRGSLYDQKQLMPIDKILPSMPEYQKLLTQYPQLKKAGTKPDGKLYEIGKVKEATPAHILLIRTDWLKKLNLAMPTTTDEVLAVAKAFAEQDPDGNGKKDTYGMNISTYSEQAINEMFGESSSATLLAWDIKDGKVVRAWEKEQASLTFKKRLYDEGLVDKDYINDKDGAKAKQDFLNGRIGIYVKFSGGWFDFVMNDYTTLKKNVSGAEVAPLAYPKSPMGTFTGAIDNPIQMTTVVNANAKNPEAVGQYLDFMMKPENALKIINGEENTHWKKASNGCPQSVDPAKSKNEVGYALDYTMFFSSGVDKCSFVLSGFNPDVPEQKAGMDMYREIQKMYFDSKREYPGITLGDHMPVYPADLNLINTTILKEKGDIFVKGIISGSKYSPEQAIKDAQAAWDKADGKKLEEFMNKWYQENKANAFMAKDVQEIVKQQMEQVK</sequence>
<feature type="compositionally biased region" description="Low complexity" evidence="5">
    <location>
        <begin position="43"/>
        <end position="53"/>
    </location>
</feature>
<dbReference type="Proteomes" id="UP001165962">
    <property type="component" value="Unassembled WGS sequence"/>
</dbReference>
<proteinExistence type="inferred from homology"/>
<evidence type="ECO:0000256" key="6">
    <source>
        <dbReference type="SAM" id="SignalP"/>
    </source>
</evidence>
<feature type="region of interest" description="Disordered" evidence="5">
    <location>
        <begin position="26"/>
        <end position="60"/>
    </location>
</feature>
<dbReference type="SUPFAM" id="SSF53850">
    <property type="entry name" value="Periplasmic binding protein-like II"/>
    <property type="match status" value="1"/>
</dbReference>